<dbReference type="PANTHER" id="PTHR22642">
    <property type="entry name" value="IMIDAZOLONEPROPIONASE"/>
    <property type="match status" value="1"/>
</dbReference>
<dbReference type="EMBL" id="LJJB01000010">
    <property type="protein sequence ID" value="KQL46418.1"/>
    <property type="molecule type" value="Genomic_DNA"/>
</dbReference>
<dbReference type="CDD" id="cd01300">
    <property type="entry name" value="YtcJ_like"/>
    <property type="match status" value="1"/>
</dbReference>
<dbReference type="RefSeq" id="WP_055745508.1">
    <property type="nucleotide sequence ID" value="NZ_LJJB01000010.1"/>
</dbReference>
<dbReference type="Gene3D" id="2.30.40.10">
    <property type="entry name" value="Urease, subunit C, domain 1"/>
    <property type="match status" value="1"/>
</dbReference>
<dbReference type="SUPFAM" id="SSF51556">
    <property type="entry name" value="Metallo-dependent hydrolases"/>
    <property type="match status" value="1"/>
</dbReference>
<evidence type="ECO:0000259" key="1">
    <source>
        <dbReference type="Pfam" id="PF07969"/>
    </source>
</evidence>
<comment type="caution">
    <text evidence="2">The sequence shown here is derived from an EMBL/GenBank/DDBJ whole genome shotgun (WGS) entry which is preliminary data.</text>
</comment>
<dbReference type="Gene3D" id="3.20.20.140">
    <property type="entry name" value="Metal-dependent hydrolases"/>
    <property type="match status" value="1"/>
</dbReference>
<dbReference type="InterPro" id="IPR013108">
    <property type="entry name" value="Amidohydro_3"/>
</dbReference>
<dbReference type="Gene3D" id="3.10.310.70">
    <property type="match status" value="1"/>
</dbReference>
<organism evidence="2 3">
    <name type="scientific">Brevibacillus choshinensis</name>
    <dbReference type="NCBI Taxonomy" id="54911"/>
    <lineage>
        <taxon>Bacteria</taxon>
        <taxon>Bacillati</taxon>
        <taxon>Bacillota</taxon>
        <taxon>Bacilli</taxon>
        <taxon>Bacillales</taxon>
        <taxon>Paenibacillaceae</taxon>
        <taxon>Brevibacillus</taxon>
    </lineage>
</organism>
<evidence type="ECO:0000313" key="3">
    <source>
        <dbReference type="Proteomes" id="UP000051063"/>
    </source>
</evidence>
<dbReference type="Proteomes" id="UP000051063">
    <property type="component" value="Unassembled WGS sequence"/>
</dbReference>
<dbReference type="PANTHER" id="PTHR22642:SF2">
    <property type="entry name" value="PROTEIN LONG AFTER FAR-RED 3"/>
    <property type="match status" value="1"/>
</dbReference>
<reference evidence="2 3" key="1">
    <citation type="submission" date="2015-09" db="EMBL/GenBank/DDBJ databases">
        <title>Genome sequencing project for genomic taxonomy and phylogenomics of Bacillus-like bacteria.</title>
        <authorList>
            <person name="Liu B."/>
            <person name="Wang J."/>
            <person name="Zhu Y."/>
            <person name="Liu G."/>
            <person name="Chen Q."/>
            <person name="Chen Z."/>
            <person name="Lan J."/>
            <person name="Che J."/>
            <person name="Ge C."/>
            <person name="Shi H."/>
            <person name="Pan Z."/>
            <person name="Liu X."/>
        </authorList>
    </citation>
    <scope>NUCLEOTIDE SEQUENCE [LARGE SCALE GENOMIC DNA]</scope>
    <source>
        <strain evidence="2 3">DSM 8552</strain>
    </source>
</reference>
<dbReference type="InterPro" id="IPR033932">
    <property type="entry name" value="YtcJ-like"/>
</dbReference>
<accession>A0ABR5N708</accession>
<dbReference type="Pfam" id="PF07969">
    <property type="entry name" value="Amidohydro_3"/>
    <property type="match status" value="1"/>
</dbReference>
<evidence type="ECO:0000313" key="2">
    <source>
        <dbReference type="EMBL" id="KQL46418.1"/>
    </source>
</evidence>
<dbReference type="InterPro" id="IPR011059">
    <property type="entry name" value="Metal-dep_hydrolase_composite"/>
</dbReference>
<dbReference type="SUPFAM" id="SSF51338">
    <property type="entry name" value="Composite domain of metallo-dependent hydrolases"/>
    <property type="match status" value="1"/>
</dbReference>
<name>A0ABR5N708_BRECH</name>
<keyword evidence="3" id="KW-1185">Reference proteome</keyword>
<dbReference type="InterPro" id="IPR032466">
    <property type="entry name" value="Metal_Hydrolase"/>
</dbReference>
<sequence>MQHTDQLDMIITSNAVFTGVENAPRPAAIAIKGNRIVGVGAENEWEALIGPDTKIYRFEDKLVMPGFNDMHLHVVPACLMEDHVNLLGARSETEVAEMVAAFAKSRPDDEWVQGYSWYHTYWDEPKLPHRSTLDAVIPDRPVFLFHASGHTVWVNTKALEILGIDRNTPDPPHGEIVRDEDNEPTGILYEAAASMASRQAMKLPADRKRQVFETFLGHAATFGVTSVTDIFKVTDMEINELPLYEEFEREGRLTTRIHFLIGLEDDIERARQHRDNYTSGTLRFSGLKEFLDGVVTTHTALLVEPYADLPATCGPNPPETMKEYVLAADKEGFRIRFHAVGDGAVRHALDLFEEAQRVNGTRDARHTIEHIEVVHPDDIGRFQKLDVIASMQPEHMGLINKSHYFSCIGERQQYTFAVRSLLDAGAKVVLNTDYPVVSFNPMLEIYRAVTRITNDGELFNGKEAITLAEALKAYTVTAAYGVFREDELGTLEAGKLADLIVLDRDLFNVPAEQIKDVKVGLTIMDGKVVYEK</sequence>
<gene>
    <name evidence="2" type="ORF">AN963_15865</name>
</gene>
<protein>
    <submittedName>
        <fullName evidence="2">Amidohydrolase</fullName>
    </submittedName>
</protein>
<feature type="domain" description="Amidohydrolase 3" evidence="1">
    <location>
        <begin position="59"/>
        <end position="530"/>
    </location>
</feature>
<proteinExistence type="predicted"/>